<evidence type="ECO:0000256" key="1">
    <source>
        <dbReference type="SAM" id="Phobius"/>
    </source>
</evidence>
<evidence type="ECO:0000313" key="2">
    <source>
        <dbReference type="EMBL" id="QFG68314.1"/>
    </source>
</evidence>
<dbReference type="OrthoDB" id="3701328at2"/>
<keyword evidence="1" id="KW-0812">Transmembrane</keyword>
<feature type="transmembrane region" description="Helical" evidence="1">
    <location>
        <begin position="195"/>
        <end position="216"/>
    </location>
</feature>
<evidence type="ECO:0000313" key="3">
    <source>
        <dbReference type="Proteomes" id="UP000326546"/>
    </source>
</evidence>
<dbReference type="AlphaFoldDB" id="A0A5J6V4U0"/>
<dbReference type="Pfam" id="PF22564">
    <property type="entry name" value="HAAS"/>
    <property type="match status" value="1"/>
</dbReference>
<feature type="transmembrane region" description="Helical" evidence="1">
    <location>
        <begin position="134"/>
        <end position="155"/>
    </location>
</feature>
<gene>
    <name evidence="2" type="ORF">FY030_05935</name>
</gene>
<sequence>MMTALDHPLVQDYLDRLHAEAARLPVPEGRELQLQIREHLTEALPDEPSESEVRDVLDRLGDPAVLVDAAGGVTPGSGPGLRSDSDGPWREAGALVSLVGAGLLFWLPLVNLVLWVGGLVLLVLSRRWNVADKVWGAVVLGLGPLPFILLAGLSWTTSSEVCMSEGAAVNPDEGAAPPVVVTCTGGDGGLTPLNMVVWALTITYAVVYVWTLARLIRRAARPAER</sequence>
<dbReference type="KEGG" id="serw:FY030_05935"/>
<name>A0A5J6V4U0_9MICO</name>
<organism evidence="2 3">
    <name type="scientific">Ornithinimicrobium pratense</name>
    <dbReference type="NCBI Taxonomy" id="2593973"/>
    <lineage>
        <taxon>Bacteria</taxon>
        <taxon>Bacillati</taxon>
        <taxon>Actinomycetota</taxon>
        <taxon>Actinomycetes</taxon>
        <taxon>Micrococcales</taxon>
        <taxon>Ornithinimicrobiaceae</taxon>
        <taxon>Ornithinimicrobium</taxon>
    </lineage>
</organism>
<reference evidence="2 3" key="1">
    <citation type="submission" date="2019-09" db="EMBL/GenBank/DDBJ databases">
        <title>Serinicoccus pratensis sp. nov., isolated from meadow soil.</title>
        <authorList>
            <person name="Zhang W."/>
        </authorList>
    </citation>
    <scope>NUCLEOTIDE SEQUENCE [LARGE SCALE GENOMIC DNA]</scope>
    <source>
        <strain evidence="2 3">W204</strain>
    </source>
</reference>
<dbReference type="Proteomes" id="UP000326546">
    <property type="component" value="Chromosome"/>
</dbReference>
<feature type="transmembrane region" description="Helical" evidence="1">
    <location>
        <begin position="94"/>
        <end position="122"/>
    </location>
</feature>
<dbReference type="EMBL" id="CP044427">
    <property type="protein sequence ID" value="QFG68314.1"/>
    <property type="molecule type" value="Genomic_DNA"/>
</dbReference>
<accession>A0A5J6V4U0</accession>
<keyword evidence="1" id="KW-1133">Transmembrane helix</keyword>
<proteinExistence type="predicted"/>
<keyword evidence="3" id="KW-1185">Reference proteome</keyword>
<protein>
    <submittedName>
        <fullName evidence="2">Uncharacterized protein</fullName>
    </submittedName>
</protein>
<keyword evidence="1" id="KW-0472">Membrane</keyword>
<dbReference type="RefSeq" id="WP_158060702.1">
    <property type="nucleotide sequence ID" value="NZ_CP044427.1"/>
</dbReference>